<comment type="caution">
    <text evidence="1">The sequence shown here is derived from an EMBL/GenBank/DDBJ whole genome shotgun (WGS) entry which is preliminary data.</text>
</comment>
<evidence type="ECO:0000313" key="1">
    <source>
        <dbReference type="EMBL" id="KFI75056.1"/>
    </source>
</evidence>
<dbReference type="EMBL" id="JGZE01000019">
    <property type="protein sequence ID" value="KFI75056.1"/>
    <property type="molecule type" value="Genomic_DNA"/>
</dbReference>
<protein>
    <submittedName>
        <fullName evidence="1">Uncharacterized protein</fullName>
    </submittedName>
</protein>
<keyword evidence="2" id="KW-1185">Reference proteome</keyword>
<gene>
    <name evidence="1" type="ORF">BMON_1767</name>
</gene>
<dbReference type="Proteomes" id="UP000029082">
    <property type="component" value="Unassembled WGS sequence"/>
</dbReference>
<accession>A0A087BVK6</accession>
<dbReference type="AlphaFoldDB" id="A0A087BVK6"/>
<proteinExistence type="predicted"/>
<sequence>MPSRRHLAASLSFLASICVAMLSAFSRAAWRDSIAKIALSASPAHRVCRGLTLASTLRMKAPLVTGLRQQLTDCVSPCQVVRENHRN</sequence>
<evidence type="ECO:0000313" key="2">
    <source>
        <dbReference type="Proteomes" id="UP000029082"/>
    </source>
</evidence>
<reference evidence="1 2" key="1">
    <citation type="submission" date="2014-03" db="EMBL/GenBank/DDBJ databases">
        <title>Genomics of Bifidobacteria.</title>
        <authorList>
            <person name="Ventura M."/>
            <person name="Milani C."/>
            <person name="Lugli G.A."/>
        </authorList>
    </citation>
    <scope>NUCLEOTIDE SEQUENCE [LARGE SCALE GENOMIC DNA]</scope>
    <source>
        <strain evidence="1 2">DSM 21395</strain>
    </source>
</reference>
<name>A0A087BVK6_9BIFI</name>
<organism evidence="1 2">
    <name type="scientific">Bifidobacterium mongoliense DSM 21395</name>
    <dbReference type="NCBI Taxonomy" id="1437603"/>
    <lineage>
        <taxon>Bacteria</taxon>
        <taxon>Bacillati</taxon>
        <taxon>Actinomycetota</taxon>
        <taxon>Actinomycetes</taxon>
        <taxon>Bifidobacteriales</taxon>
        <taxon>Bifidobacteriaceae</taxon>
        <taxon>Bifidobacterium</taxon>
    </lineage>
</organism>